<gene>
    <name evidence="2" type="ORF">GTA08_BOTSDO06290</name>
    <name evidence="1" type="ORF">GTA08_BOTSDO10209</name>
</gene>
<accession>A0A8H4IRI8</accession>
<proteinExistence type="predicted"/>
<organism evidence="2 3">
    <name type="scientific">Botryosphaeria dothidea</name>
    <dbReference type="NCBI Taxonomy" id="55169"/>
    <lineage>
        <taxon>Eukaryota</taxon>
        <taxon>Fungi</taxon>
        <taxon>Dikarya</taxon>
        <taxon>Ascomycota</taxon>
        <taxon>Pezizomycotina</taxon>
        <taxon>Dothideomycetes</taxon>
        <taxon>Dothideomycetes incertae sedis</taxon>
        <taxon>Botryosphaeriales</taxon>
        <taxon>Botryosphaeriaceae</taxon>
        <taxon>Botryosphaeria</taxon>
    </lineage>
</organism>
<comment type="caution">
    <text evidence="2">The sequence shown here is derived from an EMBL/GenBank/DDBJ whole genome shotgun (WGS) entry which is preliminary data.</text>
</comment>
<sequence>MSAPDACVLPPELLLHVLDSLVPPASTVALRPSDPAVKTILAFTCVSRLTYPPAIRHLYSRCLFIDSENRLRLLLIALETLLAPGRCASTLPHVDLKPRLTSMYFAPFPPRSIDSQPIAQWTFELFAIMKPSLKRLVINMPFDTMPPELDHLSVIPKLESAFSQLDRLEDFVSCGQFPYHTWIPLQNLKNILLRGTYIEDLMPFIKPEPLSNIEHMILATPALRMPWSRRDFFQEIATCQTKFILLHEVNNLQNHWKAIDRWVSLGMGSSSEDQETTQRNECVEQFCLPKDPRHCTEWLLDRALEGKLWTAKTKPEPQLVSTQWEDEDYWPRFPDGTVNIDRTIGSFLPDL</sequence>
<protein>
    <submittedName>
        <fullName evidence="2">Uncharacterized protein</fullName>
    </submittedName>
</protein>
<dbReference type="OrthoDB" id="6365676at2759"/>
<dbReference type="Proteomes" id="UP000572817">
    <property type="component" value="Unassembled WGS sequence"/>
</dbReference>
<dbReference type="AlphaFoldDB" id="A0A8H4IRI8"/>
<evidence type="ECO:0000313" key="3">
    <source>
        <dbReference type="Proteomes" id="UP000572817"/>
    </source>
</evidence>
<reference evidence="2 3" key="1">
    <citation type="submission" date="2020-04" db="EMBL/GenBank/DDBJ databases">
        <title>Genome Assembly and Annotation of Botryosphaeria dothidea sdau 11-99, a Latent Pathogen of Apple Fruit Ring Rot in China.</title>
        <authorList>
            <person name="Yu C."/>
            <person name="Diao Y."/>
            <person name="Lu Q."/>
            <person name="Zhao J."/>
            <person name="Cui S."/>
            <person name="Peng C."/>
            <person name="He B."/>
            <person name="Liu H."/>
        </authorList>
    </citation>
    <scope>NUCLEOTIDE SEQUENCE [LARGE SCALE GENOMIC DNA]</scope>
    <source>
        <strain evidence="2">Sdau11-99</strain>
        <strain evidence="3">sdau11-99</strain>
    </source>
</reference>
<dbReference type="EMBL" id="WWBZ02000073">
    <property type="protein sequence ID" value="KAF4301794.1"/>
    <property type="molecule type" value="Genomic_DNA"/>
</dbReference>
<evidence type="ECO:0000313" key="2">
    <source>
        <dbReference type="EMBL" id="KAF4304883.1"/>
    </source>
</evidence>
<evidence type="ECO:0000313" key="1">
    <source>
        <dbReference type="EMBL" id="KAF4301794.1"/>
    </source>
</evidence>
<name>A0A8H4IRI8_9PEZI</name>
<keyword evidence="3" id="KW-1185">Reference proteome</keyword>
<dbReference type="EMBL" id="WWBZ02000040">
    <property type="protein sequence ID" value="KAF4304883.1"/>
    <property type="molecule type" value="Genomic_DNA"/>
</dbReference>